<sequence>MIKKVITTIKKQASDRGLYFSLLMNIAQLKGMMRARWCKWVYLKNMNAQLFTMESKSRFEIFNKRAQVNIGKFVYIRRNCRFRVDFSGKLTLGEYVFINDNCNINCVEEVYIGEYTKIAPNVCINDHDHNYKHEGDQHLIKTPVRIGKNVWIGANTVILRGTTIGDNAVIAAGSIVKGHVEANTVYYNKRTSVQVEF</sequence>
<dbReference type="CDD" id="cd04647">
    <property type="entry name" value="LbH_MAT_like"/>
    <property type="match status" value="1"/>
</dbReference>
<dbReference type="Proteomes" id="UP001432099">
    <property type="component" value="Chromosome"/>
</dbReference>
<evidence type="ECO:0000313" key="2">
    <source>
        <dbReference type="Proteomes" id="UP001432099"/>
    </source>
</evidence>
<protein>
    <recommendedName>
        <fullName evidence="3">Acyltransferase</fullName>
    </recommendedName>
</protein>
<accession>A0ABM8IQH1</accession>
<dbReference type="InterPro" id="IPR051159">
    <property type="entry name" value="Hexapeptide_acetyltransf"/>
</dbReference>
<evidence type="ECO:0008006" key="3">
    <source>
        <dbReference type="Google" id="ProtNLM"/>
    </source>
</evidence>
<dbReference type="EMBL" id="AP028127">
    <property type="protein sequence ID" value="BEH91628.1"/>
    <property type="molecule type" value="Genomic_DNA"/>
</dbReference>
<dbReference type="SUPFAM" id="SSF51161">
    <property type="entry name" value="Trimeric LpxA-like enzymes"/>
    <property type="match status" value="1"/>
</dbReference>
<dbReference type="InterPro" id="IPR011004">
    <property type="entry name" value="Trimer_LpxA-like_sf"/>
</dbReference>
<organism evidence="1 2">
    <name type="scientific">Turicibacter faecis</name>
    <dbReference type="NCBI Taxonomy" id="2963365"/>
    <lineage>
        <taxon>Bacteria</taxon>
        <taxon>Bacillati</taxon>
        <taxon>Bacillota</taxon>
        <taxon>Erysipelotrichia</taxon>
        <taxon>Erysipelotrichales</taxon>
        <taxon>Turicibacteraceae</taxon>
        <taxon>Turicibacter</taxon>
    </lineage>
</organism>
<evidence type="ECO:0000313" key="1">
    <source>
        <dbReference type="EMBL" id="BEH91628.1"/>
    </source>
</evidence>
<gene>
    <name evidence="1" type="ORF">T23_17300</name>
</gene>
<keyword evidence="2" id="KW-1185">Reference proteome</keyword>
<dbReference type="InterPro" id="IPR001451">
    <property type="entry name" value="Hexapep"/>
</dbReference>
<dbReference type="Gene3D" id="2.160.10.10">
    <property type="entry name" value="Hexapeptide repeat proteins"/>
    <property type="match status" value="1"/>
</dbReference>
<name>A0ABM8IQH1_9FIRM</name>
<reference evidence="1" key="1">
    <citation type="journal article" date="2024" name="Int. J. Syst. Evol. Microbiol.">
        <title>Turicibacter faecis sp. nov., isolated from faeces of heart failure mouse model.</title>
        <authorList>
            <person name="Imamura Y."/>
            <person name="Motooka D."/>
            <person name="Nakajima Y."/>
            <person name="Ito S."/>
            <person name="Kitakaze M."/>
            <person name="Iida T."/>
            <person name="Nakamura S."/>
        </authorList>
    </citation>
    <scope>NUCLEOTIDE SEQUENCE</scope>
    <source>
        <strain evidence="1">TC023</strain>
    </source>
</reference>
<proteinExistence type="predicted"/>
<dbReference type="Pfam" id="PF14602">
    <property type="entry name" value="Hexapep_2"/>
    <property type="match status" value="1"/>
</dbReference>
<dbReference type="PANTHER" id="PTHR23416">
    <property type="entry name" value="SIALIC ACID SYNTHASE-RELATED"/>
    <property type="match status" value="1"/>
</dbReference>
<dbReference type="RefSeq" id="WP_304940769.1">
    <property type="nucleotide sequence ID" value="NZ_AP028127.1"/>
</dbReference>